<evidence type="ECO:0000256" key="1">
    <source>
        <dbReference type="SAM" id="SignalP"/>
    </source>
</evidence>
<reference evidence="3" key="2">
    <citation type="submission" date="2020-08" db="EMBL/GenBank/DDBJ databases">
        <authorList>
            <person name="Kikuchi T."/>
        </authorList>
    </citation>
    <scope>NUCLEOTIDE SEQUENCE</scope>
    <source>
        <strain evidence="2">Ka4C1</strain>
    </source>
</reference>
<evidence type="ECO:0000313" key="5">
    <source>
        <dbReference type="Proteomes" id="UP000659654"/>
    </source>
</evidence>
<dbReference type="EMBL" id="CAJFDI010000005">
    <property type="protein sequence ID" value="CAD5231246.1"/>
    <property type="molecule type" value="Genomic_DNA"/>
</dbReference>
<evidence type="ECO:0000313" key="4">
    <source>
        <dbReference type="Proteomes" id="UP000095284"/>
    </source>
</evidence>
<feature type="chain" id="PRO_5036308654" evidence="1">
    <location>
        <begin position="17"/>
        <end position="131"/>
    </location>
</feature>
<keyword evidence="5" id="KW-1185">Reference proteome</keyword>
<sequence length="131" mass="14276">MKCLILLCIVLAMALAQEEIFKIQTISPSGRSQVNSPFAYGSRPQFRQYGAYNAGAQDSLYQAQNTQYGFANGGGAGGQRPFGGQFQDSQELNGRFNDPQGNQRWNSASTPSSTIVSLIFMFFSALLVGKF</sequence>
<reference evidence="6" key="1">
    <citation type="submission" date="2016-11" db="UniProtKB">
        <authorList>
            <consortium name="WormBaseParasite"/>
        </authorList>
    </citation>
    <scope>IDENTIFICATION</scope>
</reference>
<proteinExistence type="predicted"/>
<evidence type="ECO:0000313" key="6">
    <source>
        <dbReference type="WBParaSite" id="BXY_0404700.1"/>
    </source>
</evidence>
<evidence type="ECO:0000313" key="2">
    <source>
        <dbReference type="EMBL" id="CAD5231246.1"/>
    </source>
</evidence>
<feature type="signal peptide" evidence="1">
    <location>
        <begin position="1"/>
        <end position="16"/>
    </location>
</feature>
<protein>
    <submittedName>
        <fullName evidence="2">(pine wood nematode) hypothetical protein</fullName>
    </submittedName>
</protein>
<dbReference type="AlphaFoldDB" id="A0A1I7RTJ2"/>
<organism evidence="4 6">
    <name type="scientific">Bursaphelenchus xylophilus</name>
    <name type="common">Pinewood nematode worm</name>
    <name type="synonym">Aphelenchoides xylophilus</name>
    <dbReference type="NCBI Taxonomy" id="6326"/>
    <lineage>
        <taxon>Eukaryota</taxon>
        <taxon>Metazoa</taxon>
        <taxon>Ecdysozoa</taxon>
        <taxon>Nematoda</taxon>
        <taxon>Chromadorea</taxon>
        <taxon>Rhabditida</taxon>
        <taxon>Tylenchina</taxon>
        <taxon>Tylenchomorpha</taxon>
        <taxon>Aphelenchoidea</taxon>
        <taxon>Aphelenchoididae</taxon>
        <taxon>Bursaphelenchus</taxon>
    </lineage>
</organism>
<dbReference type="Proteomes" id="UP000095284">
    <property type="component" value="Unplaced"/>
</dbReference>
<dbReference type="EMBL" id="CAJFCV020000005">
    <property type="protein sequence ID" value="CAG9122401.1"/>
    <property type="molecule type" value="Genomic_DNA"/>
</dbReference>
<gene>
    <name evidence="2" type="ORF">BXYJ_LOCUS11385</name>
</gene>
<dbReference type="WBParaSite" id="BXY_0404700.1">
    <property type="protein sequence ID" value="BXY_0404700.1"/>
    <property type="gene ID" value="BXY_0404700"/>
</dbReference>
<dbReference type="Proteomes" id="UP000582659">
    <property type="component" value="Unassembled WGS sequence"/>
</dbReference>
<dbReference type="Proteomes" id="UP000659654">
    <property type="component" value="Unassembled WGS sequence"/>
</dbReference>
<accession>A0A1I7RTJ2</accession>
<name>A0A1I7RTJ2_BURXY</name>
<keyword evidence="1" id="KW-0732">Signal</keyword>
<evidence type="ECO:0000313" key="3">
    <source>
        <dbReference type="EMBL" id="CAG9122401.1"/>
    </source>
</evidence>